<evidence type="ECO:0000313" key="7">
    <source>
        <dbReference type="EMBL" id="KAF1849712.1"/>
    </source>
</evidence>
<evidence type="ECO:0000259" key="6">
    <source>
        <dbReference type="PROSITE" id="PS51296"/>
    </source>
</evidence>
<dbReference type="Proteomes" id="UP000800039">
    <property type="component" value="Unassembled WGS sequence"/>
</dbReference>
<evidence type="ECO:0000256" key="4">
    <source>
        <dbReference type="ARBA" id="ARBA00023004"/>
    </source>
</evidence>
<evidence type="ECO:0000256" key="5">
    <source>
        <dbReference type="ARBA" id="ARBA00023014"/>
    </source>
</evidence>
<dbReference type="SUPFAM" id="SSF50022">
    <property type="entry name" value="ISP domain"/>
    <property type="match status" value="1"/>
</dbReference>
<dbReference type="Gene3D" id="3.90.380.10">
    <property type="entry name" value="Naphthalene 1,2-dioxygenase Alpha Subunit, Chain A, domain 1"/>
    <property type="match status" value="1"/>
</dbReference>
<dbReference type="PRINTS" id="PR00090">
    <property type="entry name" value="RNGDIOXGNASE"/>
</dbReference>
<dbReference type="Pfam" id="PF00355">
    <property type="entry name" value="Rieske"/>
    <property type="match status" value="1"/>
</dbReference>
<protein>
    <submittedName>
        <fullName evidence="7">ISP domain-containing protein</fullName>
    </submittedName>
</protein>
<gene>
    <name evidence="7" type="ORF">K460DRAFT_411541</name>
</gene>
<dbReference type="GO" id="GO:0051537">
    <property type="term" value="F:2 iron, 2 sulfur cluster binding"/>
    <property type="evidence" value="ECO:0007669"/>
    <property type="project" value="UniProtKB-KW"/>
</dbReference>
<keyword evidence="3" id="KW-0560">Oxidoreductase</keyword>
<dbReference type="PROSITE" id="PS51296">
    <property type="entry name" value="RIESKE"/>
    <property type="match status" value="1"/>
</dbReference>
<reference evidence="7" key="1">
    <citation type="submission" date="2020-01" db="EMBL/GenBank/DDBJ databases">
        <authorList>
            <consortium name="DOE Joint Genome Institute"/>
            <person name="Haridas S."/>
            <person name="Albert R."/>
            <person name="Binder M."/>
            <person name="Bloem J."/>
            <person name="Labutti K."/>
            <person name="Salamov A."/>
            <person name="Andreopoulos B."/>
            <person name="Baker S.E."/>
            <person name="Barry K."/>
            <person name="Bills G."/>
            <person name="Bluhm B.H."/>
            <person name="Cannon C."/>
            <person name="Castanera R."/>
            <person name="Culley D.E."/>
            <person name="Daum C."/>
            <person name="Ezra D."/>
            <person name="Gonzalez J.B."/>
            <person name="Henrissat B."/>
            <person name="Kuo A."/>
            <person name="Liang C."/>
            <person name="Lipzen A."/>
            <person name="Lutzoni F."/>
            <person name="Magnuson J."/>
            <person name="Mondo S."/>
            <person name="Nolan M."/>
            <person name="Ohm R."/>
            <person name="Pangilinan J."/>
            <person name="Park H.-J."/>
            <person name="Ramirez L."/>
            <person name="Alfaro M."/>
            <person name="Sun H."/>
            <person name="Tritt A."/>
            <person name="Yoshinaga Y."/>
            <person name="Zwiers L.-H."/>
            <person name="Turgeon B.G."/>
            <person name="Goodwin S.B."/>
            <person name="Spatafora J.W."/>
            <person name="Crous P.W."/>
            <person name="Grigoriev I.V."/>
        </authorList>
    </citation>
    <scope>NUCLEOTIDE SEQUENCE</scope>
    <source>
        <strain evidence="7">CBS 394.84</strain>
    </source>
</reference>
<accession>A0A9P4LCT9</accession>
<evidence type="ECO:0000256" key="2">
    <source>
        <dbReference type="ARBA" id="ARBA00022723"/>
    </source>
</evidence>
<feature type="domain" description="Rieske" evidence="6">
    <location>
        <begin position="38"/>
        <end position="136"/>
    </location>
</feature>
<dbReference type="OrthoDB" id="426882at2759"/>
<keyword evidence="1" id="KW-0001">2Fe-2S</keyword>
<comment type="caution">
    <text evidence="7">The sequence shown here is derived from an EMBL/GenBank/DDBJ whole genome shotgun (WGS) entry which is preliminary data.</text>
</comment>
<dbReference type="CDD" id="cd03469">
    <property type="entry name" value="Rieske_RO_Alpha_N"/>
    <property type="match status" value="1"/>
</dbReference>
<dbReference type="InterPro" id="IPR017941">
    <property type="entry name" value="Rieske_2Fe-2S"/>
</dbReference>
<dbReference type="EMBL" id="ML976614">
    <property type="protein sequence ID" value="KAF1849712.1"/>
    <property type="molecule type" value="Genomic_DNA"/>
</dbReference>
<sequence length="374" mass="41917">MSSIPPVEVCKEPDLIDGWWTLDNLFALERRAIFSKSWICIAHSSRFTKAGDYISFEFAGFPILIILGKDNIVRAFHNVCRHRAYTITKKPTGSSLILGCRYHGWSYNTKGHLVKAPQFDGIEGFDKSENGLFRIHSCNDRSGFIHINLNASRIDDAPAYEGTGVFSSQHGIYASNKWLTGWEINGGAFNWKTIGASERNGTQMAPARSHVIGFVMSAFSHTGIDFHKCQTLHVGPTAIIVSSRGYPIWVMITVLPASATHCTMKCDVYTSDASIPEVTSSDNDAIRNYCSRFVQSIEQQYDLIKSTNSPQQRPLLSLLKEHLRLERLAGRKLYPARKEDTQSQSFCKAEQLCNELNEKAKLARVDSADAILDW</sequence>
<name>A0A9P4LCT9_9PLEO</name>
<keyword evidence="5" id="KW-0411">Iron-sulfur</keyword>
<dbReference type="PANTHER" id="PTHR43756:SF6">
    <property type="entry name" value="CLUSTER-BINDING PROTEIN, PUTATIVE (AFU_ORTHOLOGUE AFUA_6G03920)-RELATED"/>
    <property type="match status" value="1"/>
</dbReference>
<dbReference type="PANTHER" id="PTHR43756">
    <property type="entry name" value="CHOLINE MONOOXYGENASE, CHLOROPLASTIC"/>
    <property type="match status" value="1"/>
</dbReference>
<dbReference type="GeneID" id="63854728"/>
<dbReference type="GO" id="GO:0046872">
    <property type="term" value="F:metal ion binding"/>
    <property type="evidence" value="ECO:0007669"/>
    <property type="project" value="UniProtKB-KW"/>
</dbReference>
<evidence type="ECO:0000313" key="8">
    <source>
        <dbReference type="Proteomes" id="UP000800039"/>
    </source>
</evidence>
<dbReference type="Gene3D" id="2.102.10.10">
    <property type="entry name" value="Rieske [2Fe-2S] iron-sulphur domain"/>
    <property type="match status" value="1"/>
</dbReference>
<dbReference type="RefSeq" id="XP_040792275.1">
    <property type="nucleotide sequence ID" value="XM_040937478.1"/>
</dbReference>
<organism evidence="7 8">
    <name type="scientific">Cucurbitaria berberidis CBS 394.84</name>
    <dbReference type="NCBI Taxonomy" id="1168544"/>
    <lineage>
        <taxon>Eukaryota</taxon>
        <taxon>Fungi</taxon>
        <taxon>Dikarya</taxon>
        <taxon>Ascomycota</taxon>
        <taxon>Pezizomycotina</taxon>
        <taxon>Dothideomycetes</taxon>
        <taxon>Pleosporomycetidae</taxon>
        <taxon>Pleosporales</taxon>
        <taxon>Pleosporineae</taxon>
        <taxon>Cucurbitariaceae</taxon>
        <taxon>Cucurbitaria</taxon>
    </lineage>
</organism>
<dbReference type="InterPro" id="IPR001663">
    <property type="entry name" value="Rng_hydr_dOase-A"/>
</dbReference>
<keyword evidence="2" id="KW-0479">Metal-binding</keyword>
<dbReference type="InterPro" id="IPR036922">
    <property type="entry name" value="Rieske_2Fe-2S_sf"/>
</dbReference>
<proteinExistence type="predicted"/>
<dbReference type="GO" id="GO:0016491">
    <property type="term" value="F:oxidoreductase activity"/>
    <property type="evidence" value="ECO:0007669"/>
    <property type="project" value="UniProtKB-KW"/>
</dbReference>
<evidence type="ECO:0000256" key="3">
    <source>
        <dbReference type="ARBA" id="ARBA00023002"/>
    </source>
</evidence>
<keyword evidence="4" id="KW-0408">Iron</keyword>
<keyword evidence="8" id="KW-1185">Reference proteome</keyword>
<evidence type="ECO:0000256" key="1">
    <source>
        <dbReference type="ARBA" id="ARBA00022714"/>
    </source>
</evidence>
<dbReference type="AlphaFoldDB" id="A0A9P4LCT9"/>